<reference evidence="2" key="1">
    <citation type="submission" date="2020-10" db="EMBL/GenBank/DDBJ databases">
        <authorList>
            <person name="Kikuchi T."/>
        </authorList>
    </citation>
    <scope>NUCLEOTIDE SEQUENCE</scope>
    <source>
        <strain evidence="2">NKZ352</strain>
    </source>
</reference>
<dbReference type="OrthoDB" id="6090360at2759"/>
<proteinExistence type="predicted"/>
<comment type="caution">
    <text evidence="2">The sequence shown here is derived from an EMBL/GenBank/DDBJ whole genome shotgun (WGS) entry which is preliminary data.</text>
</comment>
<evidence type="ECO:0000256" key="1">
    <source>
        <dbReference type="SAM" id="SignalP"/>
    </source>
</evidence>
<dbReference type="Proteomes" id="UP000835052">
    <property type="component" value="Unassembled WGS sequence"/>
</dbReference>
<keyword evidence="3" id="KW-1185">Reference proteome</keyword>
<evidence type="ECO:0000313" key="2">
    <source>
        <dbReference type="EMBL" id="CAD6184703.1"/>
    </source>
</evidence>
<sequence>MQIVYIFLGFILLTFCEAMNDDDRMVGWNKGHGLWGKRSLSSEDEQVFGTQQKRPVQNFNKLNGLWGKRSDPYFEVSDFQKRAAQWQMANGLWGR</sequence>
<protein>
    <submittedName>
        <fullName evidence="2">Uncharacterized protein</fullName>
    </submittedName>
</protein>
<evidence type="ECO:0000313" key="3">
    <source>
        <dbReference type="Proteomes" id="UP000835052"/>
    </source>
</evidence>
<feature type="chain" id="PRO_5035927930" evidence="1">
    <location>
        <begin position="19"/>
        <end position="95"/>
    </location>
</feature>
<dbReference type="EMBL" id="CAJGYM010000001">
    <property type="protein sequence ID" value="CAD6184703.1"/>
    <property type="molecule type" value="Genomic_DNA"/>
</dbReference>
<gene>
    <name evidence="2" type="ORF">CAUJ_LOCUS622</name>
</gene>
<keyword evidence="1" id="KW-0732">Signal</keyword>
<dbReference type="AlphaFoldDB" id="A0A8S1GQ25"/>
<name>A0A8S1GQ25_9PELO</name>
<feature type="signal peptide" evidence="1">
    <location>
        <begin position="1"/>
        <end position="18"/>
    </location>
</feature>
<organism evidence="2 3">
    <name type="scientific">Caenorhabditis auriculariae</name>
    <dbReference type="NCBI Taxonomy" id="2777116"/>
    <lineage>
        <taxon>Eukaryota</taxon>
        <taxon>Metazoa</taxon>
        <taxon>Ecdysozoa</taxon>
        <taxon>Nematoda</taxon>
        <taxon>Chromadorea</taxon>
        <taxon>Rhabditida</taxon>
        <taxon>Rhabditina</taxon>
        <taxon>Rhabditomorpha</taxon>
        <taxon>Rhabditoidea</taxon>
        <taxon>Rhabditidae</taxon>
        <taxon>Peloderinae</taxon>
        <taxon>Caenorhabditis</taxon>
    </lineage>
</organism>
<accession>A0A8S1GQ25</accession>